<dbReference type="GO" id="GO:0044281">
    <property type="term" value="P:small molecule metabolic process"/>
    <property type="evidence" value="ECO:0007669"/>
    <property type="project" value="UniProtKB-ARBA"/>
</dbReference>
<keyword evidence="2 6" id="KW-0808">Transferase</keyword>
<dbReference type="UniPathway" id="UPA00704">
    <property type="reaction ID" value="UER00715"/>
</dbReference>
<comment type="similarity">
    <text evidence="6">Belongs to the carbohydrate kinase PfkB family. LacC subfamily.</text>
</comment>
<dbReference type="NCBIfam" id="TIGR03828">
    <property type="entry name" value="pfkB"/>
    <property type="match status" value="1"/>
</dbReference>
<dbReference type="GO" id="GO:0008662">
    <property type="term" value="F:1-phosphofructokinase activity"/>
    <property type="evidence" value="ECO:0007669"/>
    <property type="project" value="InterPro"/>
</dbReference>
<dbReference type="GO" id="GO:0016052">
    <property type="term" value="P:carbohydrate catabolic process"/>
    <property type="evidence" value="ECO:0007669"/>
    <property type="project" value="UniProtKB-ARBA"/>
</dbReference>
<dbReference type="GO" id="GO:0005524">
    <property type="term" value="F:ATP binding"/>
    <property type="evidence" value="ECO:0007669"/>
    <property type="project" value="UniProtKB-KW"/>
</dbReference>
<gene>
    <name evidence="8" type="ORF">HMPREF9470_00221</name>
</gene>
<dbReference type="PIRSF" id="PIRSF000535">
    <property type="entry name" value="1PFK/6PFK/LacC"/>
    <property type="match status" value="1"/>
</dbReference>
<dbReference type="SUPFAM" id="SSF53613">
    <property type="entry name" value="Ribokinase-like"/>
    <property type="match status" value="1"/>
</dbReference>
<dbReference type="InterPro" id="IPR017583">
    <property type="entry name" value="Tagatose/fructose_Pkinase"/>
</dbReference>
<dbReference type="Gene3D" id="3.40.1190.20">
    <property type="match status" value="1"/>
</dbReference>
<dbReference type="EC" id="2.7.1.144" evidence="6"/>
<keyword evidence="4 8" id="KW-0418">Kinase</keyword>
<comment type="caution">
    <text evidence="8">The sequence shown here is derived from an EMBL/GenBank/DDBJ whole genome shotgun (WGS) entry which is preliminary data.</text>
</comment>
<dbReference type="CDD" id="cd01164">
    <property type="entry name" value="FruK_PfkB_like"/>
    <property type="match status" value="1"/>
</dbReference>
<keyword evidence="3 6" id="KW-0547">Nucleotide-binding</keyword>
<evidence type="ECO:0000256" key="6">
    <source>
        <dbReference type="PIRNR" id="PIRNR000535"/>
    </source>
</evidence>
<evidence type="ECO:0000256" key="2">
    <source>
        <dbReference type="ARBA" id="ARBA00022679"/>
    </source>
</evidence>
<dbReference type="GO" id="GO:0009024">
    <property type="term" value="F:tagatose-6-phosphate kinase activity"/>
    <property type="evidence" value="ECO:0007669"/>
    <property type="project" value="UniProtKB-EC"/>
</dbReference>
<dbReference type="EMBL" id="ADLK01000045">
    <property type="protein sequence ID" value="KMW13300.1"/>
    <property type="molecule type" value="Genomic_DNA"/>
</dbReference>
<comment type="catalytic activity">
    <reaction evidence="6">
        <text>D-tagatofuranose 6-phosphate + ATP = D-tagatofuranose 1,6-bisphosphate + ADP + H(+)</text>
        <dbReference type="Rhea" id="RHEA:12420"/>
        <dbReference type="ChEBI" id="CHEBI:15378"/>
        <dbReference type="ChEBI" id="CHEBI:30616"/>
        <dbReference type="ChEBI" id="CHEBI:58694"/>
        <dbReference type="ChEBI" id="CHEBI:58695"/>
        <dbReference type="ChEBI" id="CHEBI:456216"/>
        <dbReference type="EC" id="2.7.1.144"/>
    </reaction>
</comment>
<dbReference type="PATRIC" id="fig|742734.4.peg.240"/>
<reference evidence="8 9" key="1">
    <citation type="submission" date="2011-04" db="EMBL/GenBank/DDBJ databases">
        <title>The Genome Sequence of Clostridium citroniae WAL-19142.</title>
        <authorList>
            <consortium name="The Broad Institute Genome Sequencing Platform"/>
            <person name="Earl A."/>
            <person name="Ward D."/>
            <person name="Feldgarden M."/>
            <person name="Gevers D."/>
            <person name="Warren Y.A."/>
            <person name="Tyrrell K.L."/>
            <person name="Citron D.M."/>
            <person name="Goldstein E.J."/>
            <person name="Daigneault M."/>
            <person name="Allen-Vercoe E."/>
            <person name="Young S.K."/>
            <person name="Zeng Q."/>
            <person name="Gargeya S."/>
            <person name="Fitzgerald M."/>
            <person name="Haas B."/>
            <person name="Abouelleil A."/>
            <person name="Alvarado L."/>
            <person name="Arachchi H.M."/>
            <person name="Berlin A."/>
            <person name="Brown A."/>
            <person name="Chapman S.B."/>
            <person name="Chen Z."/>
            <person name="Dunbar C."/>
            <person name="Freedman E."/>
            <person name="Gearin G."/>
            <person name="Gellesch M."/>
            <person name="Goldberg J."/>
            <person name="Griggs A."/>
            <person name="Gujja S."/>
            <person name="Heilman E.R."/>
            <person name="Heiman D."/>
            <person name="Howarth C."/>
            <person name="Larson L."/>
            <person name="Lui A."/>
            <person name="MacDonald P.J."/>
            <person name="Mehta T."/>
            <person name="Montmayeur A."/>
            <person name="Murphy C."/>
            <person name="Neiman D."/>
            <person name="Pearson M."/>
            <person name="Priest M."/>
            <person name="Roberts A."/>
            <person name="Saif S."/>
            <person name="Shea T."/>
            <person name="Shenoy N."/>
            <person name="Sisk P."/>
            <person name="Stolte C."/>
            <person name="Sykes S."/>
            <person name="White J."/>
            <person name="Yandava C."/>
            <person name="Wortman J."/>
            <person name="Nusbaum C."/>
            <person name="Birren B."/>
        </authorList>
    </citation>
    <scope>NUCLEOTIDE SEQUENCE [LARGE SCALE GENOMIC DNA]</scope>
    <source>
        <strain evidence="8 9">WAL-19142</strain>
    </source>
</reference>
<dbReference type="RefSeq" id="WP_048929026.1">
    <property type="nucleotide sequence ID" value="NZ_KQ235875.1"/>
</dbReference>
<dbReference type="AlphaFoldDB" id="A0A0J9EC73"/>
<sequence>MIGTVTLNTAIDKRYIINRFSMGDVNRVKECRYTAGGKGINVSRVARLAGENVMATGFVGGHAGDYIIQEIQRQGITPFFVHTEGESRSCINLFDCETHRQTELLEPGEFVTDEEQKQLLDHVDTMASQCDVITVSGSAPKGVSPKLYSDIIEIAKKRGKKVLLDTSGEMLKQSLKSGPYLIKPNGDEIKSLTGISPETEEQVIHEAKKLRRMKVEIVVISLGVNGSVIACNEGVYRVRVPAVESVNTVGCGDSMMAGLAVGIARGYGVEHLIRYASAVSVANALQEQTGFIDMSDVERLIPEVDIELLGT</sequence>
<evidence type="ECO:0000313" key="8">
    <source>
        <dbReference type="EMBL" id="KMW13300.1"/>
    </source>
</evidence>
<evidence type="ECO:0000256" key="5">
    <source>
        <dbReference type="ARBA" id="ARBA00022840"/>
    </source>
</evidence>
<dbReference type="PANTHER" id="PTHR46566">
    <property type="entry name" value="1-PHOSPHOFRUCTOKINASE-RELATED"/>
    <property type="match status" value="1"/>
</dbReference>
<dbReference type="InterPro" id="IPR011611">
    <property type="entry name" value="PfkB_dom"/>
</dbReference>
<dbReference type="InterPro" id="IPR022463">
    <property type="entry name" value="1-PFruKinase"/>
</dbReference>
<keyword evidence="6" id="KW-0423">Lactose metabolism</keyword>
<organism evidence="8 9">
    <name type="scientific">[Clostridium] citroniae WAL-19142</name>
    <dbReference type="NCBI Taxonomy" id="742734"/>
    <lineage>
        <taxon>Bacteria</taxon>
        <taxon>Bacillati</taxon>
        <taxon>Bacillota</taxon>
        <taxon>Clostridia</taxon>
        <taxon>Lachnospirales</taxon>
        <taxon>Lachnospiraceae</taxon>
        <taxon>Enterocloster</taxon>
    </lineage>
</organism>
<dbReference type="Pfam" id="PF00294">
    <property type="entry name" value="PfkB"/>
    <property type="match status" value="1"/>
</dbReference>
<dbReference type="PANTHER" id="PTHR46566:SF2">
    <property type="entry name" value="ATP-DEPENDENT 6-PHOSPHOFRUCTOKINASE ISOZYME 2"/>
    <property type="match status" value="1"/>
</dbReference>
<dbReference type="GO" id="GO:0005988">
    <property type="term" value="P:lactose metabolic process"/>
    <property type="evidence" value="ECO:0007669"/>
    <property type="project" value="UniProtKB-KW"/>
</dbReference>
<comment type="similarity">
    <text evidence="1">Belongs to the carbohydrate kinase pfkB family.</text>
</comment>
<dbReference type="InterPro" id="IPR029056">
    <property type="entry name" value="Ribokinase-like"/>
</dbReference>
<dbReference type="GO" id="GO:2001059">
    <property type="term" value="P:D-tagatose 6-phosphate catabolic process"/>
    <property type="evidence" value="ECO:0007669"/>
    <property type="project" value="UniProtKB-UniPathway"/>
</dbReference>
<evidence type="ECO:0000256" key="1">
    <source>
        <dbReference type="ARBA" id="ARBA00005380"/>
    </source>
</evidence>
<dbReference type="OrthoDB" id="9801219at2"/>
<accession>A0A0J9EC73</accession>
<dbReference type="NCBIfam" id="TIGR03168">
    <property type="entry name" value="1-PFK"/>
    <property type="match status" value="1"/>
</dbReference>
<feature type="domain" description="Carbohydrate kinase PfkB" evidence="7">
    <location>
        <begin position="20"/>
        <end position="290"/>
    </location>
</feature>
<dbReference type="FunFam" id="3.40.1190.20:FF:000001">
    <property type="entry name" value="Phosphofructokinase"/>
    <property type="match status" value="1"/>
</dbReference>
<evidence type="ECO:0000259" key="7">
    <source>
        <dbReference type="Pfam" id="PF00294"/>
    </source>
</evidence>
<evidence type="ECO:0000313" key="9">
    <source>
        <dbReference type="Proteomes" id="UP000037392"/>
    </source>
</evidence>
<dbReference type="Proteomes" id="UP000037392">
    <property type="component" value="Unassembled WGS sequence"/>
</dbReference>
<protein>
    <recommendedName>
        <fullName evidence="6">Tagatose-6-phosphate kinase</fullName>
        <ecNumber evidence="6">2.7.1.144</ecNumber>
    </recommendedName>
</protein>
<comment type="pathway">
    <text evidence="6">Carbohydrate metabolism; D-tagatose 6-phosphate degradation; D-glyceraldehyde 3-phosphate and glycerone phosphate from D-tagatose 6-phosphate: step 1/2.</text>
</comment>
<evidence type="ECO:0000256" key="4">
    <source>
        <dbReference type="ARBA" id="ARBA00022777"/>
    </source>
</evidence>
<dbReference type="GeneID" id="93163701"/>
<name>A0A0J9EC73_9FIRM</name>
<dbReference type="GO" id="GO:0005829">
    <property type="term" value="C:cytosol"/>
    <property type="evidence" value="ECO:0007669"/>
    <property type="project" value="TreeGrafter"/>
</dbReference>
<keyword evidence="5 6" id="KW-0067">ATP-binding</keyword>
<evidence type="ECO:0000256" key="3">
    <source>
        <dbReference type="ARBA" id="ARBA00022741"/>
    </source>
</evidence>
<proteinExistence type="inferred from homology"/>